<dbReference type="EMBL" id="JBDFQZ010000004">
    <property type="protein sequence ID" value="KAK9733306.1"/>
    <property type="molecule type" value="Genomic_DNA"/>
</dbReference>
<protein>
    <submittedName>
        <fullName evidence="1">Uncharacterized protein</fullName>
    </submittedName>
</protein>
<sequence>MLKFVQFCSGLLKERLKQTMIDQELVFIGQVFEHHRLYGIQIAIIEEIKQRGFDNYNSFFGADSCPVKLNDQVKCPMVSQDYHLQLHPADSATLYRCHLSIAHNLGHFPNQFWIHFVVVEDEVIRDF</sequence>
<dbReference type="Proteomes" id="UP001443914">
    <property type="component" value="Unassembled WGS sequence"/>
</dbReference>
<evidence type="ECO:0000313" key="2">
    <source>
        <dbReference type="Proteomes" id="UP001443914"/>
    </source>
</evidence>
<keyword evidence="2" id="KW-1185">Reference proteome</keyword>
<name>A0AAW1LIY2_SAPOF</name>
<organism evidence="1 2">
    <name type="scientific">Saponaria officinalis</name>
    <name type="common">Common soapwort</name>
    <name type="synonym">Lychnis saponaria</name>
    <dbReference type="NCBI Taxonomy" id="3572"/>
    <lineage>
        <taxon>Eukaryota</taxon>
        <taxon>Viridiplantae</taxon>
        <taxon>Streptophyta</taxon>
        <taxon>Embryophyta</taxon>
        <taxon>Tracheophyta</taxon>
        <taxon>Spermatophyta</taxon>
        <taxon>Magnoliopsida</taxon>
        <taxon>eudicotyledons</taxon>
        <taxon>Gunneridae</taxon>
        <taxon>Pentapetalae</taxon>
        <taxon>Caryophyllales</taxon>
        <taxon>Caryophyllaceae</taxon>
        <taxon>Caryophylleae</taxon>
        <taxon>Saponaria</taxon>
    </lineage>
</organism>
<dbReference type="AlphaFoldDB" id="A0AAW1LIY2"/>
<gene>
    <name evidence="1" type="ORF">RND81_04G059000</name>
</gene>
<accession>A0AAW1LIY2</accession>
<proteinExistence type="predicted"/>
<comment type="caution">
    <text evidence="1">The sequence shown here is derived from an EMBL/GenBank/DDBJ whole genome shotgun (WGS) entry which is preliminary data.</text>
</comment>
<reference evidence="1" key="1">
    <citation type="submission" date="2024-03" db="EMBL/GenBank/DDBJ databases">
        <title>WGS assembly of Saponaria officinalis var. Norfolk2.</title>
        <authorList>
            <person name="Jenkins J."/>
            <person name="Shu S."/>
            <person name="Grimwood J."/>
            <person name="Barry K."/>
            <person name="Goodstein D."/>
            <person name="Schmutz J."/>
            <person name="Leebens-Mack J."/>
            <person name="Osbourn A."/>
        </authorList>
    </citation>
    <scope>NUCLEOTIDE SEQUENCE [LARGE SCALE GENOMIC DNA]</scope>
    <source>
        <strain evidence="1">JIC</strain>
    </source>
</reference>
<evidence type="ECO:0000313" key="1">
    <source>
        <dbReference type="EMBL" id="KAK9733306.1"/>
    </source>
</evidence>